<dbReference type="GO" id="GO:0005685">
    <property type="term" value="C:U1 snRNP"/>
    <property type="evidence" value="ECO:0007669"/>
    <property type="project" value="TreeGrafter"/>
</dbReference>
<dbReference type="Pfam" id="PF00076">
    <property type="entry name" value="RRM_1"/>
    <property type="match status" value="1"/>
</dbReference>
<dbReference type="GO" id="GO:0030619">
    <property type="term" value="F:U1 snRNA binding"/>
    <property type="evidence" value="ECO:0007669"/>
    <property type="project" value="TreeGrafter"/>
</dbReference>
<dbReference type="Pfam" id="PF12220">
    <property type="entry name" value="U1snRNP70_N"/>
    <property type="match status" value="1"/>
</dbReference>
<dbReference type="Proteomes" id="UP000235672">
    <property type="component" value="Unassembled WGS sequence"/>
</dbReference>
<sequence length="227" mass="26191">MTDKLPPNLLALFAPRPGLRFLPPSDHAPKDRRTAAISGVAAFLPQLEEYKRTDEYQPTESWLERKFRVKQEKKERQERLLKDGPKLYHPQDDPNIRGDAFKTLIVARLSYDATEQDLESEFGRFGPIERIRIVVDTHQDEKPNKKKKKHRGYAFVVYEREKDMRGKPDHNPLPPQPCSQVQRYMVSFVKIWPTYCLSSLLIAFCPDKGIISMGIITDNCALLALGN</sequence>
<keyword evidence="3" id="KW-0539">Nucleus</keyword>
<dbReference type="GO" id="GO:0003729">
    <property type="term" value="F:mRNA binding"/>
    <property type="evidence" value="ECO:0007669"/>
    <property type="project" value="TreeGrafter"/>
</dbReference>
<dbReference type="InterPro" id="IPR022023">
    <property type="entry name" value="U1snRNP70_N"/>
</dbReference>
<evidence type="ECO:0000313" key="8">
    <source>
        <dbReference type="Proteomes" id="UP000235672"/>
    </source>
</evidence>
<comment type="subcellular location">
    <subcellularLocation>
        <location evidence="1">Nucleus</location>
    </subcellularLocation>
</comment>
<dbReference type="GO" id="GO:0071004">
    <property type="term" value="C:U2-type prespliceosome"/>
    <property type="evidence" value="ECO:0007669"/>
    <property type="project" value="TreeGrafter"/>
</dbReference>
<keyword evidence="8" id="KW-1185">Reference proteome</keyword>
<dbReference type="GO" id="GO:0000398">
    <property type="term" value="P:mRNA splicing, via spliceosome"/>
    <property type="evidence" value="ECO:0007669"/>
    <property type="project" value="TreeGrafter"/>
</dbReference>
<evidence type="ECO:0000256" key="3">
    <source>
        <dbReference type="ARBA" id="ARBA00023242"/>
    </source>
</evidence>
<organism evidence="7 8">
    <name type="scientific">Hyaloscypha hepaticicola</name>
    <dbReference type="NCBI Taxonomy" id="2082293"/>
    <lineage>
        <taxon>Eukaryota</taxon>
        <taxon>Fungi</taxon>
        <taxon>Dikarya</taxon>
        <taxon>Ascomycota</taxon>
        <taxon>Pezizomycotina</taxon>
        <taxon>Leotiomycetes</taxon>
        <taxon>Helotiales</taxon>
        <taxon>Hyaloscyphaceae</taxon>
        <taxon>Hyaloscypha</taxon>
    </lineage>
</organism>
<dbReference type="SMART" id="SM00360">
    <property type="entry name" value="RRM"/>
    <property type="match status" value="1"/>
</dbReference>
<name>A0A2J6Q6F5_9HELO</name>
<dbReference type="PANTHER" id="PTHR13952">
    <property type="entry name" value="U1 SMALL NUCLEAR RIBONUCLEOPROTEIN 70 KD"/>
    <property type="match status" value="1"/>
</dbReference>
<evidence type="ECO:0000313" key="7">
    <source>
        <dbReference type="EMBL" id="PMD21852.1"/>
    </source>
</evidence>
<dbReference type="AlphaFoldDB" id="A0A2J6Q6F5"/>
<reference evidence="7 8" key="1">
    <citation type="submission" date="2016-05" db="EMBL/GenBank/DDBJ databases">
        <title>A degradative enzymes factory behind the ericoid mycorrhizal symbiosis.</title>
        <authorList>
            <consortium name="DOE Joint Genome Institute"/>
            <person name="Martino E."/>
            <person name="Morin E."/>
            <person name="Grelet G."/>
            <person name="Kuo A."/>
            <person name="Kohler A."/>
            <person name="Daghino S."/>
            <person name="Barry K."/>
            <person name="Choi C."/>
            <person name="Cichocki N."/>
            <person name="Clum A."/>
            <person name="Copeland A."/>
            <person name="Hainaut M."/>
            <person name="Haridas S."/>
            <person name="Labutti K."/>
            <person name="Lindquist E."/>
            <person name="Lipzen A."/>
            <person name="Khouja H.-R."/>
            <person name="Murat C."/>
            <person name="Ohm R."/>
            <person name="Olson A."/>
            <person name="Spatafora J."/>
            <person name="Veneault-Fourrey C."/>
            <person name="Henrissat B."/>
            <person name="Grigoriev I."/>
            <person name="Martin F."/>
            <person name="Perotto S."/>
        </authorList>
    </citation>
    <scope>NUCLEOTIDE SEQUENCE [LARGE SCALE GENOMIC DNA]</scope>
    <source>
        <strain evidence="7 8">UAMH 7357</strain>
    </source>
</reference>
<evidence type="ECO:0000259" key="6">
    <source>
        <dbReference type="PROSITE" id="PS50102"/>
    </source>
</evidence>
<evidence type="ECO:0000256" key="5">
    <source>
        <dbReference type="PROSITE-ProRule" id="PRU00176"/>
    </source>
</evidence>
<dbReference type="SUPFAM" id="SSF54928">
    <property type="entry name" value="RNA-binding domain, RBD"/>
    <property type="match status" value="1"/>
</dbReference>
<evidence type="ECO:0000256" key="4">
    <source>
        <dbReference type="ARBA" id="ARBA00023274"/>
    </source>
</evidence>
<dbReference type="InterPro" id="IPR000504">
    <property type="entry name" value="RRM_dom"/>
</dbReference>
<dbReference type="InterPro" id="IPR051183">
    <property type="entry name" value="U1_U11-U12_snRNP_70-35kDa"/>
</dbReference>
<evidence type="ECO:0000256" key="2">
    <source>
        <dbReference type="ARBA" id="ARBA00022884"/>
    </source>
</evidence>
<dbReference type="GO" id="GO:0071011">
    <property type="term" value="C:precatalytic spliceosome"/>
    <property type="evidence" value="ECO:0007669"/>
    <property type="project" value="TreeGrafter"/>
</dbReference>
<proteinExistence type="predicted"/>
<dbReference type="Gene3D" id="3.30.70.330">
    <property type="match status" value="1"/>
</dbReference>
<dbReference type="OrthoDB" id="4207594at2759"/>
<dbReference type="PROSITE" id="PS50102">
    <property type="entry name" value="RRM"/>
    <property type="match status" value="1"/>
</dbReference>
<dbReference type="STRING" id="1745343.A0A2J6Q6F5"/>
<accession>A0A2J6Q6F5</accession>
<evidence type="ECO:0000256" key="1">
    <source>
        <dbReference type="ARBA" id="ARBA00004123"/>
    </source>
</evidence>
<dbReference type="InterPro" id="IPR012677">
    <property type="entry name" value="Nucleotide-bd_a/b_plait_sf"/>
</dbReference>
<dbReference type="PANTHER" id="PTHR13952:SF5">
    <property type="entry name" value="U1 SMALL NUCLEAR RIBONUCLEOPROTEIN 70 KDA"/>
    <property type="match status" value="1"/>
</dbReference>
<keyword evidence="2 5" id="KW-0694">RNA-binding</keyword>
<feature type="domain" description="RRM" evidence="6">
    <location>
        <begin position="102"/>
        <end position="163"/>
    </location>
</feature>
<gene>
    <name evidence="7" type="ORF">NA56DRAFT_102913</name>
</gene>
<dbReference type="EMBL" id="KZ613479">
    <property type="protein sequence ID" value="PMD21852.1"/>
    <property type="molecule type" value="Genomic_DNA"/>
</dbReference>
<dbReference type="InterPro" id="IPR035979">
    <property type="entry name" value="RBD_domain_sf"/>
</dbReference>
<protein>
    <recommendedName>
        <fullName evidence="6">RRM domain-containing protein</fullName>
    </recommendedName>
</protein>
<keyword evidence="4" id="KW-0687">Ribonucleoprotein</keyword>